<accession>A0ACB9YZP7</accession>
<keyword evidence="2" id="KW-1185">Reference proteome</keyword>
<dbReference type="Proteomes" id="UP001497700">
    <property type="component" value="Unassembled WGS sequence"/>
</dbReference>
<evidence type="ECO:0000313" key="1">
    <source>
        <dbReference type="EMBL" id="KAI4864693.1"/>
    </source>
</evidence>
<name>A0ACB9YZP7_9PEZI</name>
<organism evidence="1 2">
    <name type="scientific">Hypoxylon rubiginosum</name>
    <dbReference type="NCBI Taxonomy" id="110542"/>
    <lineage>
        <taxon>Eukaryota</taxon>
        <taxon>Fungi</taxon>
        <taxon>Dikarya</taxon>
        <taxon>Ascomycota</taxon>
        <taxon>Pezizomycotina</taxon>
        <taxon>Sordariomycetes</taxon>
        <taxon>Xylariomycetidae</taxon>
        <taxon>Xylariales</taxon>
        <taxon>Hypoxylaceae</taxon>
        <taxon>Hypoxylon</taxon>
    </lineage>
</organism>
<protein>
    <submittedName>
        <fullName evidence="1">Uncharacterized protein</fullName>
    </submittedName>
</protein>
<reference evidence="1 2" key="1">
    <citation type="journal article" date="2022" name="New Phytol.">
        <title>Ecological generalism drives hyperdiversity of secondary metabolite gene clusters in xylarialean endophytes.</title>
        <authorList>
            <person name="Franco M.E.E."/>
            <person name="Wisecaver J.H."/>
            <person name="Arnold A.E."/>
            <person name="Ju Y.M."/>
            <person name="Slot J.C."/>
            <person name="Ahrendt S."/>
            <person name="Moore L.P."/>
            <person name="Eastman K.E."/>
            <person name="Scott K."/>
            <person name="Konkel Z."/>
            <person name="Mondo S.J."/>
            <person name="Kuo A."/>
            <person name="Hayes R.D."/>
            <person name="Haridas S."/>
            <person name="Andreopoulos B."/>
            <person name="Riley R."/>
            <person name="LaButti K."/>
            <person name="Pangilinan J."/>
            <person name="Lipzen A."/>
            <person name="Amirebrahimi M."/>
            <person name="Yan J."/>
            <person name="Adam C."/>
            <person name="Keymanesh K."/>
            <person name="Ng V."/>
            <person name="Louie K."/>
            <person name="Northen T."/>
            <person name="Drula E."/>
            <person name="Henrissat B."/>
            <person name="Hsieh H.M."/>
            <person name="Youens-Clark K."/>
            <person name="Lutzoni F."/>
            <person name="Miadlikowska J."/>
            <person name="Eastwood D.C."/>
            <person name="Hamelin R.C."/>
            <person name="Grigoriev I.V."/>
            <person name="U'Ren J.M."/>
        </authorList>
    </citation>
    <scope>NUCLEOTIDE SEQUENCE [LARGE SCALE GENOMIC DNA]</scope>
    <source>
        <strain evidence="1 2">CBS 119005</strain>
    </source>
</reference>
<proteinExistence type="predicted"/>
<dbReference type="EMBL" id="MU393482">
    <property type="protein sequence ID" value="KAI4864693.1"/>
    <property type="molecule type" value="Genomic_DNA"/>
</dbReference>
<gene>
    <name evidence="1" type="ORF">F4820DRAFT_326128</name>
</gene>
<comment type="caution">
    <text evidence="1">The sequence shown here is derived from an EMBL/GenBank/DDBJ whole genome shotgun (WGS) entry which is preliminary data.</text>
</comment>
<evidence type="ECO:0000313" key="2">
    <source>
        <dbReference type="Proteomes" id="UP001497700"/>
    </source>
</evidence>
<sequence length="545" mass="59923">MRVRNISLSDPKAVANMPIQIGVQAKQDGSGVHAKLISHRLETSLESSVVQTVEGGNLPEPTSKESRSNDTRPPGENNVSMEPMELRECSVSPSYSRKAESQSTESRDSSIDSDLLSISDDSDDLELLSHEDRIYLELISLVISIVAGDTGEATSGPSSSQTRAEPTANNSEYTRANSSLGGLGASGPSRKRGRAQKSTEDSDDEEPPQHPSRRASKSDGGDRRRYLACPFAKMYPEKHVPCFSLKLSRIRDVKQHLRRRHTPKFYCNRCKAIFPNDASLQEHVGNAAGLFCGPSAWLDGISPVQDQQLSKKSNPELTLEDQWFRMWDIIFTWQDRPSSAYIYFGFSPDLCSYREFSNSRMADLVVEGLRDSGFNAPGRTWDDVRRIVADRVDSSFDQWLSNRFANSMTLSDTSSSILHRTSTQATQQDTPASSESSRMGLRYQGAADESRNRPRPSAEVVLHQQAGFEQGRQANQGVAGNPFVSSQTINPALIPLQNTSLTDGFDWSGLLAEGSGPITFSVDTNSNLLPGESAAELQPTQPNPQ</sequence>